<dbReference type="EMBL" id="CP146256">
    <property type="protein sequence ID" value="XAH72208.1"/>
    <property type="molecule type" value="Genomic_DNA"/>
</dbReference>
<keyword evidence="3" id="KW-0645">Protease</keyword>
<dbReference type="InterPro" id="IPR003675">
    <property type="entry name" value="Rce1/LyrA-like_dom"/>
</dbReference>
<keyword evidence="3" id="KW-0378">Hydrolase</keyword>
<dbReference type="GO" id="GO:0006508">
    <property type="term" value="P:proteolysis"/>
    <property type="evidence" value="ECO:0007669"/>
    <property type="project" value="UniProtKB-KW"/>
</dbReference>
<keyword evidence="4" id="KW-1185">Reference proteome</keyword>
<keyword evidence="1" id="KW-0472">Membrane</keyword>
<feature type="transmembrane region" description="Helical" evidence="1">
    <location>
        <begin position="233"/>
        <end position="252"/>
    </location>
</feature>
<dbReference type="Proteomes" id="UP001451571">
    <property type="component" value="Chromosome"/>
</dbReference>
<feature type="transmembrane region" description="Helical" evidence="1">
    <location>
        <begin position="145"/>
        <end position="164"/>
    </location>
</feature>
<feature type="transmembrane region" description="Helical" evidence="1">
    <location>
        <begin position="176"/>
        <end position="195"/>
    </location>
</feature>
<evidence type="ECO:0000313" key="3">
    <source>
        <dbReference type="EMBL" id="XAH72208.1"/>
    </source>
</evidence>
<reference evidence="3 4" key="1">
    <citation type="submission" date="2024-02" db="EMBL/GenBank/DDBJ databases">
        <title>Bacterial strain from lacustrine sediment.</title>
        <authorList>
            <person name="Petit C."/>
            <person name="Fadhlaoui K."/>
        </authorList>
    </citation>
    <scope>NUCLEOTIDE SEQUENCE [LARGE SCALE GENOMIC DNA]</scope>
    <source>
        <strain evidence="3 4">IPX-CK</strain>
    </source>
</reference>
<proteinExistence type="predicted"/>
<feature type="transmembrane region" description="Helical" evidence="1">
    <location>
        <begin position="207"/>
        <end position="226"/>
    </location>
</feature>
<gene>
    <name evidence="3" type="ORF">V6984_11760</name>
</gene>
<dbReference type="RefSeq" id="WP_342755827.1">
    <property type="nucleotide sequence ID" value="NZ_CP146256.1"/>
</dbReference>
<name>A0ABZ3ES35_9FIRM</name>
<feature type="transmembrane region" description="Helical" evidence="1">
    <location>
        <begin position="12"/>
        <end position="31"/>
    </location>
</feature>
<feature type="transmembrane region" description="Helical" evidence="1">
    <location>
        <begin position="95"/>
        <end position="112"/>
    </location>
</feature>
<dbReference type="EC" id="3.4.-.-" evidence="3"/>
<evidence type="ECO:0000256" key="1">
    <source>
        <dbReference type="SAM" id="Phobius"/>
    </source>
</evidence>
<accession>A0ABZ3ES35</accession>
<organism evidence="3 4">
    <name type="scientific">Kineothrix sedimenti</name>
    <dbReference type="NCBI Taxonomy" id="3123317"/>
    <lineage>
        <taxon>Bacteria</taxon>
        <taxon>Bacillati</taxon>
        <taxon>Bacillota</taxon>
        <taxon>Clostridia</taxon>
        <taxon>Lachnospirales</taxon>
        <taxon>Lachnospiraceae</taxon>
        <taxon>Kineothrix</taxon>
    </lineage>
</organism>
<evidence type="ECO:0000313" key="4">
    <source>
        <dbReference type="Proteomes" id="UP001451571"/>
    </source>
</evidence>
<keyword evidence="1" id="KW-1133">Transmembrane helix</keyword>
<dbReference type="Pfam" id="PF02517">
    <property type="entry name" value="Rce1-like"/>
    <property type="match status" value="1"/>
</dbReference>
<evidence type="ECO:0000259" key="2">
    <source>
        <dbReference type="Pfam" id="PF02517"/>
    </source>
</evidence>
<dbReference type="GO" id="GO:0008233">
    <property type="term" value="F:peptidase activity"/>
    <property type="evidence" value="ECO:0007669"/>
    <property type="project" value="UniProtKB-KW"/>
</dbReference>
<sequence>MLKKIKNPLRFAATMVPIAAIGGVFTIIYTMNSYGSTVRQELISASDGYMALLFSGALQAVIFTSICGFFGYILSDKTGLMRPFKFEKKPLLSTAIATLISGILFGLDYWLFGQTIPGLAETYEIQVTPASFISSIFYGGVVEEVLMRLFLMSLFAFLLWKIFVRKHDKAHITQSVFIVANILAAALFAAGHLPATISTFGTLTPIIVFRCFLYNGGLGLVFGGLYHKYGIHYAMFAHAGVHIVSKIIWLLFI</sequence>
<keyword evidence="1" id="KW-0812">Transmembrane</keyword>
<feature type="transmembrane region" description="Helical" evidence="1">
    <location>
        <begin position="51"/>
        <end position="74"/>
    </location>
</feature>
<protein>
    <submittedName>
        <fullName evidence="3">CPBP family glutamic-type intramembrane protease</fullName>
        <ecNumber evidence="3">3.4.-.-</ecNumber>
    </submittedName>
</protein>
<feature type="domain" description="CAAX prenyl protease 2/Lysostaphin resistance protein A-like" evidence="2">
    <location>
        <begin position="130"/>
        <end position="242"/>
    </location>
</feature>